<evidence type="ECO:0000313" key="3">
    <source>
        <dbReference type="EMBL" id="MDQ7903444.1"/>
    </source>
</evidence>
<dbReference type="SUPFAM" id="SSF53474">
    <property type="entry name" value="alpha/beta-Hydrolases"/>
    <property type="match status" value="1"/>
</dbReference>
<dbReference type="InterPro" id="IPR000073">
    <property type="entry name" value="AB_hydrolase_1"/>
</dbReference>
<keyword evidence="4" id="KW-1185">Reference proteome</keyword>
<dbReference type="InterPro" id="IPR050266">
    <property type="entry name" value="AB_hydrolase_sf"/>
</dbReference>
<feature type="domain" description="AB hydrolase-1" evidence="2">
    <location>
        <begin position="49"/>
        <end position="297"/>
    </location>
</feature>
<dbReference type="GO" id="GO:0016787">
    <property type="term" value="F:hydrolase activity"/>
    <property type="evidence" value="ECO:0007669"/>
    <property type="project" value="UniProtKB-KW"/>
</dbReference>
<proteinExistence type="predicted"/>
<dbReference type="EMBL" id="JAVHUY010000002">
    <property type="protein sequence ID" value="MDQ7903444.1"/>
    <property type="molecule type" value="Genomic_DNA"/>
</dbReference>
<accession>A0ABU0ZAH1</accession>
<dbReference type="Proteomes" id="UP001230908">
    <property type="component" value="Unassembled WGS sequence"/>
</dbReference>
<reference evidence="3 4" key="1">
    <citation type="submission" date="2023-08" db="EMBL/GenBank/DDBJ databases">
        <title>Phytohabitans sansha sp. nov., isolated from marine sediment.</title>
        <authorList>
            <person name="Zhao Y."/>
            <person name="Yi K."/>
        </authorList>
    </citation>
    <scope>NUCLEOTIDE SEQUENCE [LARGE SCALE GENOMIC DNA]</scope>
    <source>
        <strain evidence="3 4">ZYX-F-186</strain>
    </source>
</reference>
<feature type="region of interest" description="Disordered" evidence="1">
    <location>
        <begin position="320"/>
        <end position="340"/>
    </location>
</feature>
<dbReference type="Gene3D" id="3.40.50.1820">
    <property type="entry name" value="alpha/beta hydrolase"/>
    <property type="match status" value="1"/>
</dbReference>
<dbReference type="InterPro" id="IPR029058">
    <property type="entry name" value="AB_hydrolase_fold"/>
</dbReference>
<protein>
    <submittedName>
        <fullName evidence="3">Alpha/beta hydrolase</fullName>
    </submittedName>
</protein>
<name>A0ABU0ZAH1_9ACTN</name>
<dbReference type="PANTHER" id="PTHR43798">
    <property type="entry name" value="MONOACYLGLYCEROL LIPASE"/>
    <property type="match status" value="1"/>
</dbReference>
<dbReference type="PRINTS" id="PR00111">
    <property type="entry name" value="ABHYDROLASE"/>
</dbReference>
<comment type="caution">
    <text evidence="3">The sequence shown here is derived from an EMBL/GenBank/DDBJ whole genome shotgun (WGS) entry which is preliminary data.</text>
</comment>
<sequence length="340" mass="37142">MKRALLGADDIFPADREAPPWPGRSEMLDGSSVFVRETPATAPGAEPALYVHGLGGSSTNWTDLAGLLANRLDGQAIDLPGFGRSEPARSYTVASFADRVIRWIEHSGRGPVHLFGNSLGGAISVRVAGTRPDLVRSLTLVSPAMPFLDPRRSSQSRVLPLLAIPRGDRLAMRFLSRITPEDMANQIIATCFADPTRVSERRRLEAIEEIRIRYELDHYIPAYLRSLRGLVSSFLRAYLPGDGSLWRIAARISAPTLVIGGRQDQLVDIRVAPAVARAVPDSRLLILDQVGHVAQMEVPRVVARAAVALLDEIHHPTARAPRLSRAVRPARRTNPRVAPA</sequence>
<evidence type="ECO:0000256" key="1">
    <source>
        <dbReference type="SAM" id="MobiDB-lite"/>
    </source>
</evidence>
<gene>
    <name evidence="3" type="ORF">RB614_02810</name>
</gene>
<keyword evidence="3" id="KW-0378">Hydrolase</keyword>
<dbReference type="Pfam" id="PF00561">
    <property type="entry name" value="Abhydrolase_1"/>
    <property type="match status" value="1"/>
</dbReference>
<dbReference type="PANTHER" id="PTHR43798:SF33">
    <property type="entry name" value="HYDROLASE, PUTATIVE (AFU_ORTHOLOGUE AFUA_2G14860)-RELATED"/>
    <property type="match status" value="1"/>
</dbReference>
<evidence type="ECO:0000313" key="4">
    <source>
        <dbReference type="Proteomes" id="UP001230908"/>
    </source>
</evidence>
<evidence type="ECO:0000259" key="2">
    <source>
        <dbReference type="Pfam" id="PF00561"/>
    </source>
</evidence>
<organism evidence="3 4">
    <name type="scientific">Phytohabitans maris</name>
    <dbReference type="NCBI Taxonomy" id="3071409"/>
    <lineage>
        <taxon>Bacteria</taxon>
        <taxon>Bacillati</taxon>
        <taxon>Actinomycetota</taxon>
        <taxon>Actinomycetes</taxon>
        <taxon>Micromonosporales</taxon>
        <taxon>Micromonosporaceae</taxon>
    </lineage>
</organism>
<dbReference type="RefSeq" id="WP_308710716.1">
    <property type="nucleotide sequence ID" value="NZ_JAVHUY010000002.1"/>
</dbReference>